<dbReference type="HOGENOM" id="CLU_038960_0_0_1"/>
<accession>G9NTD2</accession>
<dbReference type="GeneID" id="25786194"/>
<dbReference type="PANTHER" id="PTHR21310">
    <property type="entry name" value="AMINOGLYCOSIDE PHOSPHOTRANSFERASE-RELATED-RELATED"/>
    <property type="match status" value="1"/>
</dbReference>
<dbReference type="SUPFAM" id="SSF56112">
    <property type="entry name" value="Protein kinase-like (PK-like)"/>
    <property type="match status" value="1"/>
</dbReference>
<proteinExistence type="predicted"/>
<dbReference type="eggNOG" id="ENOG502SI0S">
    <property type="taxonomic scope" value="Eukaryota"/>
</dbReference>
<dbReference type="AlphaFoldDB" id="G9NTD2"/>
<reference evidence="2 3" key="1">
    <citation type="journal article" date="2011" name="Genome Biol.">
        <title>Comparative genome sequence analysis underscores mycoparasitism as the ancestral life style of Trichoderma.</title>
        <authorList>
            <person name="Kubicek C.P."/>
            <person name="Herrera-Estrella A."/>
            <person name="Seidl-Seiboth V."/>
            <person name="Martinez D.A."/>
            <person name="Druzhinina I.S."/>
            <person name="Thon M."/>
            <person name="Zeilinger S."/>
            <person name="Casas-Flores S."/>
            <person name="Horwitz B.A."/>
            <person name="Mukherjee P.K."/>
            <person name="Mukherjee M."/>
            <person name="Kredics L."/>
            <person name="Alcaraz L.D."/>
            <person name="Aerts A."/>
            <person name="Antal Z."/>
            <person name="Atanasova L."/>
            <person name="Cervantes-Badillo M.G."/>
            <person name="Challacombe J."/>
            <person name="Chertkov O."/>
            <person name="McCluskey K."/>
            <person name="Coulpier F."/>
            <person name="Deshpande N."/>
            <person name="von Doehren H."/>
            <person name="Ebbole D.J."/>
            <person name="Esquivel-Naranjo E.U."/>
            <person name="Fekete E."/>
            <person name="Flipphi M."/>
            <person name="Glaser F."/>
            <person name="Gomez-Rodriguez E.Y."/>
            <person name="Gruber S."/>
            <person name="Han C."/>
            <person name="Henrissat B."/>
            <person name="Hermosa R."/>
            <person name="Hernandez-Onate M."/>
            <person name="Karaffa L."/>
            <person name="Kosti I."/>
            <person name="Le Crom S."/>
            <person name="Lindquist E."/>
            <person name="Lucas S."/>
            <person name="Luebeck M."/>
            <person name="Luebeck P.S."/>
            <person name="Margeot A."/>
            <person name="Metz B."/>
            <person name="Misra M."/>
            <person name="Nevalainen H."/>
            <person name="Omann M."/>
            <person name="Packer N."/>
            <person name="Perrone G."/>
            <person name="Uresti-Rivera E.E."/>
            <person name="Salamov A."/>
            <person name="Schmoll M."/>
            <person name="Seiboth B."/>
            <person name="Shapiro H."/>
            <person name="Sukno S."/>
            <person name="Tamayo-Ramos J.A."/>
            <person name="Tisch D."/>
            <person name="Wiest A."/>
            <person name="Wilkinson H.H."/>
            <person name="Zhang M."/>
            <person name="Coutinho P.M."/>
            <person name="Kenerley C.M."/>
            <person name="Monte E."/>
            <person name="Baker S.E."/>
            <person name="Grigoriev I.V."/>
        </authorList>
    </citation>
    <scope>NUCLEOTIDE SEQUENCE [LARGE SCALE GENOMIC DNA]</scope>
    <source>
        <strain evidence="3">ATCC 20476 / IMI 206040</strain>
    </source>
</reference>
<dbReference type="InterPro" id="IPR011009">
    <property type="entry name" value="Kinase-like_dom_sf"/>
</dbReference>
<dbReference type="OMA" id="AMDAPWN"/>
<evidence type="ECO:0000313" key="2">
    <source>
        <dbReference type="EMBL" id="EHK45975.1"/>
    </source>
</evidence>
<sequence>MVNNNLENRCPDGASENAEEFSGYQWTYYSSLEHGPLRSRADSFLASVSWAALLEYAAEKRNGVSCILFPDIGLGYNHMVRIIQFSDGKQWVARLRLPPLADGDSCEDALETSGIREFSTICLVRQSTHIPVPEVHAIEERSDCKVNAPFMLMDCLKGNVGMDLGMSVPPQYKKAFLRGLARIHVQLSTVLLPKIGTIVSVNADGTYQQGPIPGLGGPFDTATEFYKAWAGNTKFGMTDEQLREVCGPYAAEIIPSVSSFAKSIGELADTLSFRDHGPFPLCHGDFGHNNTIVDDQYHILGVIDWEMAFAGPWEMLGDFPLTLSIIPPAIDAPWNYNEDGSPKSADLIEQFEDQKWYVEAVKQEENSNRGNIHYLSDALGDSRRQQLATAMRMYQDGKIGTYSKIIDKFMA</sequence>
<dbReference type="InterPro" id="IPR002575">
    <property type="entry name" value="Aminoglycoside_PTrfase"/>
</dbReference>
<protein>
    <recommendedName>
        <fullName evidence="1">Aminoglycoside phosphotransferase domain-containing protein</fullName>
    </recommendedName>
</protein>
<organism evidence="2 3">
    <name type="scientific">Hypocrea atroviridis (strain ATCC 20476 / IMI 206040)</name>
    <name type="common">Trichoderma atroviride</name>
    <dbReference type="NCBI Taxonomy" id="452589"/>
    <lineage>
        <taxon>Eukaryota</taxon>
        <taxon>Fungi</taxon>
        <taxon>Dikarya</taxon>
        <taxon>Ascomycota</taxon>
        <taxon>Pezizomycotina</taxon>
        <taxon>Sordariomycetes</taxon>
        <taxon>Hypocreomycetidae</taxon>
        <taxon>Hypocreales</taxon>
        <taxon>Hypocreaceae</taxon>
        <taxon>Trichoderma</taxon>
    </lineage>
</organism>
<dbReference type="EMBL" id="ABDG02000023">
    <property type="protein sequence ID" value="EHK45975.1"/>
    <property type="molecule type" value="Genomic_DNA"/>
</dbReference>
<dbReference type="PANTHER" id="PTHR21310:SF15">
    <property type="entry name" value="AMINOGLYCOSIDE PHOSPHOTRANSFERASE DOMAIN-CONTAINING PROTEIN"/>
    <property type="match status" value="1"/>
</dbReference>
<dbReference type="InterPro" id="IPR051678">
    <property type="entry name" value="AGP_Transferase"/>
</dbReference>
<evidence type="ECO:0000313" key="3">
    <source>
        <dbReference type="Proteomes" id="UP000005426"/>
    </source>
</evidence>
<dbReference type="Pfam" id="PF01636">
    <property type="entry name" value="APH"/>
    <property type="match status" value="1"/>
</dbReference>
<keyword evidence="3" id="KW-1185">Reference proteome</keyword>
<dbReference type="KEGG" id="tatv:25786194"/>
<comment type="caution">
    <text evidence="2">The sequence shown here is derived from an EMBL/GenBank/DDBJ whole genome shotgun (WGS) entry which is preliminary data.</text>
</comment>
<dbReference type="Gene3D" id="3.90.1200.10">
    <property type="match status" value="1"/>
</dbReference>
<gene>
    <name evidence="2" type="ORF">TRIATDRAFT_88643</name>
</gene>
<evidence type="ECO:0000259" key="1">
    <source>
        <dbReference type="Pfam" id="PF01636"/>
    </source>
</evidence>
<dbReference type="STRING" id="452589.G9NTD2"/>
<name>G9NTD2_HYPAI</name>
<dbReference type="OrthoDB" id="10003767at2759"/>
<dbReference type="Proteomes" id="UP000005426">
    <property type="component" value="Unassembled WGS sequence"/>
</dbReference>
<dbReference type="RefSeq" id="XP_013944182.1">
    <property type="nucleotide sequence ID" value="XM_014088707.1"/>
</dbReference>
<feature type="domain" description="Aminoglycoside phosphotransferase" evidence="1">
    <location>
        <begin position="126"/>
        <end position="312"/>
    </location>
</feature>